<keyword evidence="5" id="KW-0963">Cytoplasm</keyword>
<evidence type="ECO:0000256" key="10">
    <source>
        <dbReference type="ARBA" id="ARBA00023277"/>
    </source>
</evidence>
<dbReference type="EC" id="2.4.1.1" evidence="13"/>
<dbReference type="PANTHER" id="PTHR11468:SF3">
    <property type="entry name" value="GLYCOGEN PHOSPHORYLASE, LIVER FORM"/>
    <property type="match status" value="1"/>
</dbReference>
<dbReference type="NCBIfam" id="TIGR02093">
    <property type="entry name" value="P_ylase"/>
    <property type="match status" value="1"/>
</dbReference>
<sequence>MTTAKESASEKKAPAPRNKTLNTNKAEADPIADPTTPADTCEPCDTLGASLARHIRYGLCRDDHDPEELFTAVGESVKEQMLDDWRQTRIKDNQYQQKQVAYLSLEFLMGRALGNALLSLNLTDEAKAVLTDYATTLEDIEQVEHDAGLGNGGLGRLAACFLDSCASLDLSVTGYGIRYQYGMFMQKIVDGYQIEQPDRWLRHGNPWEVRIAHKIVSVPFFGHTENYVDKHGRRHHVWTDTQNVLAIPYDVPIPGFNNGRINTLRLWKAEANDEFDLAEFNEGDYAEAVATKNLAEQITMVLYPNDASVNGKELRLRQQYFLSSASLQDLLARYVAHYGKDFSQFSQHNVLQLNDTHPSIAVPELMRLLLDQYELTWDEAWAITSESMAYTNHTLLPEALERWSVPMMKYMLPRIVEIIFEINSRYLEQVAHHWPGNIEKLTSMSIIEEGPEQHIRMAYLAIVASFSVNGVAGLHTQLLKEGLFSDFYQLWPEKFNNKTNGVTPRRWLAYCNPKLAGLITRRLGKEWITDLSRLAALNAFTSDKAFVKEWAEIKLANKQALSEFVYQECGVKFDPTMMFDVQVKRIHEYKRQLLNILHVIHLYRRILNGDTEGMVPRCVLIGGKAAPGYAMAKQIIKLANNVAHMVNSDPLVTPYLRMAFLPNYNVSAMEKICPGTDLSEQISTAGKEASGTGNMKFMMNGALTIGTLDGANIEMLEEVGHENFFLFGLDAAQVAQAKVNYQPQQIIAQSEALSGVISMLKSGHFNLVEPGIFDHIIASIIDPYDQWMTAADFEGYRIAQEKVAQTYLDQDTWQQISIRNSAASGRFSSDNTIAGYRDDIWMKK</sequence>
<dbReference type="EMBL" id="JAKILJ010000018">
    <property type="protein sequence ID" value="MCL1105510.1"/>
    <property type="molecule type" value="Genomic_DNA"/>
</dbReference>
<dbReference type="InterPro" id="IPR000811">
    <property type="entry name" value="Glyco_trans_35"/>
</dbReference>
<comment type="function">
    <text evidence="11">Phosphorylase is an important allosteric enzyme in carbohydrate metabolism. Enzymes from different sources differ in their regulatory mechanisms and in their natural substrates. However, all known phosphorylases share catalytic and structural properties.</text>
</comment>
<dbReference type="RefSeq" id="WP_188923973.1">
    <property type="nucleotide sequence ID" value="NZ_BMQI01000005.1"/>
</dbReference>
<keyword evidence="10 13" id="KW-0119">Carbohydrate metabolism</keyword>
<keyword evidence="9 12" id="KW-0663">Pyridoxal phosphate</keyword>
<protein>
    <recommendedName>
        <fullName evidence="13">Alpha-1,4 glucan phosphorylase</fullName>
        <ecNumber evidence="13">2.4.1.1</ecNumber>
    </recommendedName>
</protein>
<keyword evidence="7 13" id="KW-0328">Glycosyltransferase</keyword>
<evidence type="ECO:0000313" key="16">
    <source>
        <dbReference type="Proteomes" id="UP001139408"/>
    </source>
</evidence>
<dbReference type="PROSITE" id="PS00102">
    <property type="entry name" value="PHOSPHORYLASE"/>
    <property type="match status" value="1"/>
</dbReference>
<dbReference type="GO" id="GO:0005980">
    <property type="term" value="P:glycogen catabolic process"/>
    <property type="evidence" value="ECO:0007669"/>
    <property type="project" value="TreeGrafter"/>
</dbReference>
<comment type="subcellular location">
    <subcellularLocation>
        <location evidence="3">Cytoplasm</location>
    </subcellularLocation>
</comment>
<dbReference type="AlphaFoldDB" id="A0A9X1Z4X2"/>
<evidence type="ECO:0000256" key="1">
    <source>
        <dbReference type="ARBA" id="ARBA00001275"/>
    </source>
</evidence>
<keyword evidence="6" id="KW-0021">Allosteric enzyme</keyword>
<name>A0A9X1Z4X2_9GAMM</name>
<dbReference type="Proteomes" id="UP001139408">
    <property type="component" value="Unassembled WGS sequence"/>
</dbReference>
<comment type="cofactor">
    <cofactor evidence="2 13">
        <name>pyridoxal 5'-phosphate</name>
        <dbReference type="ChEBI" id="CHEBI:597326"/>
    </cofactor>
</comment>
<proteinExistence type="inferred from homology"/>
<evidence type="ECO:0000256" key="2">
    <source>
        <dbReference type="ARBA" id="ARBA00001933"/>
    </source>
</evidence>
<evidence type="ECO:0000256" key="6">
    <source>
        <dbReference type="ARBA" id="ARBA00022533"/>
    </source>
</evidence>
<evidence type="ECO:0000256" key="3">
    <source>
        <dbReference type="ARBA" id="ARBA00004496"/>
    </source>
</evidence>
<reference evidence="15" key="1">
    <citation type="submission" date="2022-01" db="EMBL/GenBank/DDBJ databases">
        <title>Whole genome-based taxonomy of the Shewanellaceae.</title>
        <authorList>
            <person name="Martin-Rodriguez A.J."/>
        </authorList>
    </citation>
    <scope>NUCLEOTIDE SEQUENCE</scope>
    <source>
        <strain evidence="15">DSM 23803</strain>
    </source>
</reference>
<evidence type="ECO:0000256" key="9">
    <source>
        <dbReference type="ARBA" id="ARBA00022898"/>
    </source>
</evidence>
<evidence type="ECO:0000256" key="8">
    <source>
        <dbReference type="ARBA" id="ARBA00022679"/>
    </source>
</evidence>
<evidence type="ECO:0000256" key="7">
    <source>
        <dbReference type="ARBA" id="ARBA00022676"/>
    </source>
</evidence>
<dbReference type="Pfam" id="PF00343">
    <property type="entry name" value="Phosphorylase"/>
    <property type="match status" value="1"/>
</dbReference>
<dbReference type="PANTHER" id="PTHR11468">
    <property type="entry name" value="GLYCOGEN PHOSPHORYLASE"/>
    <property type="match status" value="1"/>
</dbReference>
<dbReference type="SUPFAM" id="SSF53756">
    <property type="entry name" value="UDP-Glycosyltransferase/glycogen phosphorylase"/>
    <property type="match status" value="1"/>
</dbReference>
<dbReference type="InterPro" id="IPR011833">
    <property type="entry name" value="Glycg_phsphrylas"/>
</dbReference>
<dbReference type="CDD" id="cd04300">
    <property type="entry name" value="GT35_Glycogen_Phosphorylase"/>
    <property type="match status" value="1"/>
</dbReference>
<keyword evidence="16" id="KW-1185">Reference proteome</keyword>
<dbReference type="FunFam" id="3.40.50.2000:FF:000153">
    <property type="entry name" value="Alpha-1,4 glucan phosphorylase"/>
    <property type="match status" value="1"/>
</dbReference>
<organism evidence="15 16">
    <name type="scientific">Shewanella algicola</name>
    <dbReference type="NCBI Taxonomy" id="640633"/>
    <lineage>
        <taxon>Bacteria</taxon>
        <taxon>Pseudomonadati</taxon>
        <taxon>Pseudomonadota</taxon>
        <taxon>Gammaproteobacteria</taxon>
        <taxon>Alteromonadales</taxon>
        <taxon>Shewanellaceae</taxon>
        <taxon>Shewanella</taxon>
    </lineage>
</organism>
<comment type="catalytic activity">
    <reaction evidence="1 13">
        <text>[(1-&gt;4)-alpha-D-glucosyl](n) + phosphate = [(1-&gt;4)-alpha-D-glucosyl](n-1) + alpha-D-glucose 1-phosphate</text>
        <dbReference type="Rhea" id="RHEA:41732"/>
        <dbReference type="Rhea" id="RHEA-COMP:9584"/>
        <dbReference type="Rhea" id="RHEA-COMP:9586"/>
        <dbReference type="ChEBI" id="CHEBI:15444"/>
        <dbReference type="ChEBI" id="CHEBI:43474"/>
        <dbReference type="ChEBI" id="CHEBI:58601"/>
        <dbReference type="EC" id="2.4.1.1"/>
    </reaction>
</comment>
<feature type="region of interest" description="Disordered" evidence="14">
    <location>
        <begin position="1"/>
        <end position="37"/>
    </location>
</feature>
<dbReference type="Gene3D" id="3.40.50.2000">
    <property type="entry name" value="Glycogen Phosphorylase B"/>
    <property type="match status" value="2"/>
</dbReference>
<evidence type="ECO:0000256" key="4">
    <source>
        <dbReference type="ARBA" id="ARBA00006047"/>
    </source>
</evidence>
<dbReference type="GO" id="GO:0008184">
    <property type="term" value="F:glycogen phosphorylase activity"/>
    <property type="evidence" value="ECO:0007669"/>
    <property type="project" value="InterPro"/>
</dbReference>
<dbReference type="InterPro" id="IPR035090">
    <property type="entry name" value="Pyridoxal_P_attach_site"/>
</dbReference>
<evidence type="ECO:0000256" key="14">
    <source>
        <dbReference type="SAM" id="MobiDB-lite"/>
    </source>
</evidence>
<dbReference type="GO" id="GO:0005737">
    <property type="term" value="C:cytoplasm"/>
    <property type="evidence" value="ECO:0007669"/>
    <property type="project" value="UniProtKB-SubCell"/>
</dbReference>
<comment type="caution">
    <text evidence="15">The sequence shown here is derived from an EMBL/GenBank/DDBJ whole genome shotgun (WGS) entry which is preliminary data.</text>
</comment>
<dbReference type="FunFam" id="3.40.50.2000:FF:000003">
    <property type="entry name" value="Alpha-1,4 glucan phosphorylase"/>
    <property type="match status" value="1"/>
</dbReference>
<gene>
    <name evidence="15" type="ORF">L2749_09570</name>
</gene>
<comment type="similarity">
    <text evidence="4 13">Belongs to the glycogen phosphorylase family.</text>
</comment>
<dbReference type="PIRSF" id="PIRSF000460">
    <property type="entry name" value="Pprylas_GlgP"/>
    <property type="match status" value="1"/>
</dbReference>
<evidence type="ECO:0000256" key="11">
    <source>
        <dbReference type="ARBA" id="ARBA00025174"/>
    </source>
</evidence>
<evidence type="ECO:0000256" key="12">
    <source>
        <dbReference type="PIRSR" id="PIRSR000460-1"/>
    </source>
</evidence>
<accession>A0A9X1Z4X2</accession>
<dbReference type="GO" id="GO:0030170">
    <property type="term" value="F:pyridoxal phosphate binding"/>
    <property type="evidence" value="ECO:0007669"/>
    <property type="project" value="InterPro"/>
</dbReference>
<evidence type="ECO:0000313" key="15">
    <source>
        <dbReference type="EMBL" id="MCL1105510.1"/>
    </source>
</evidence>
<keyword evidence="8 13" id="KW-0808">Transferase</keyword>
<feature type="modified residue" description="N6-(pyridoxal phosphate)lysine" evidence="12">
    <location>
        <position position="696"/>
    </location>
</feature>
<comment type="function">
    <text evidence="13">Allosteric enzyme that catalyzes the rate-limiting step in glycogen catabolism, the phosphorolytic cleavage of glycogen to produce glucose-1-phosphate, and plays a central role in maintaining cellular and organismal glucose homeostasis.</text>
</comment>
<evidence type="ECO:0000256" key="5">
    <source>
        <dbReference type="ARBA" id="ARBA00022490"/>
    </source>
</evidence>
<evidence type="ECO:0000256" key="13">
    <source>
        <dbReference type="RuleBase" id="RU000587"/>
    </source>
</evidence>